<comment type="cofactor">
    <cofactor evidence="1">
        <name>Mn(2+)</name>
        <dbReference type="ChEBI" id="CHEBI:29035"/>
    </cofactor>
</comment>
<dbReference type="Gene3D" id="3.90.79.10">
    <property type="entry name" value="Nucleoside Triphosphate Pyrophosphohydrolase"/>
    <property type="match status" value="1"/>
</dbReference>
<evidence type="ECO:0000256" key="5">
    <source>
        <dbReference type="ARBA" id="ARBA00022842"/>
    </source>
</evidence>
<dbReference type="GO" id="GO:0016818">
    <property type="term" value="F:hydrolase activity, acting on acid anhydrides, in phosphorus-containing anhydrides"/>
    <property type="evidence" value="ECO:0007669"/>
    <property type="project" value="InterPro"/>
</dbReference>
<comment type="cofactor">
    <cofactor evidence="2">
        <name>Mg(2+)</name>
        <dbReference type="ChEBI" id="CHEBI:18420"/>
    </cofactor>
</comment>
<dbReference type="CDD" id="cd18870">
    <property type="entry name" value="NUDIX_AcylCoAdiphos_Nudt19"/>
    <property type="match status" value="1"/>
</dbReference>
<reference evidence="8 9" key="1">
    <citation type="submission" date="2019-06" db="EMBL/GenBank/DDBJ databases">
        <title>Sequencing the genomes of 1000 actinobacteria strains.</title>
        <authorList>
            <person name="Klenk H.-P."/>
        </authorList>
    </citation>
    <scope>NUCLEOTIDE SEQUENCE [LARGE SCALE GENOMIC DNA]</scope>
    <source>
        <strain evidence="8 9">DSM 18082</strain>
    </source>
</reference>
<protein>
    <submittedName>
        <fullName evidence="8">NUDIX domain-containing protein</fullName>
    </submittedName>
</protein>
<sequence length="279" mass="30566">MRRDFPLGSAPALVERAQDWLGRDAAAHDPVAPRSAATVLLVRDGQHGVEVFMLRRVATMEFAPRMMVFPGGGVDPRDADPSLPWAGPSAQEWGRVLGADETTARELVAAAVREVFEECGVLLAGPDADSVVDDVSGTDWQADRAALLSREVSLSELLARRGLVLRSDLLRARAHWITPEFESRRYDTRFFAAELPEGQVPDDATSEADHAAWVDPAELLRDYHRGEALMLPPTVVNVEEVAAARSADEFLREELPISPVMPVLTPTEEGVMLRCELPV</sequence>
<dbReference type="GO" id="GO:0046872">
    <property type="term" value="F:metal ion binding"/>
    <property type="evidence" value="ECO:0007669"/>
    <property type="project" value="UniProtKB-KW"/>
</dbReference>
<keyword evidence="9" id="KW-1185">Reference proteome</keyword>
<gene>
    <name evidence="8" type="ORF">FB474_3886</name>
</gene>
<proteinExistence type="predicted"/>
<dbReference type="PROSITE" id="PS51462">
    <property type="entry name" value="NUDIX"/>
    <property type="match status" value="1"/>
</dbReference>
<feature type="domain" description="Nudix hydrolase" evidence="7">
    <location>
        <begin position="32"/>
        <end position="236"/>
    </location>
</feature>
<evidence type="ECO:0000256" key="4">
    <source>
        <dbReference type="ARBA" id="ARBA00022801"/>
    </source>
</evidence>
<evidence type="ECO:0000256" key="3">
    <source>
        <dbReference type="ARBA" id="ARBA00022723"/>
    </source>
</evidence>
<comment type="caution">
    <text evidence="8">The sequence shown here is derived from an EMBL/GenBank/DDBJ whole genome shotgun (WGS) entry which is preliminary data.</text>
</comment>
<dbReference type="Proteomes" id="UP000319514">
    <property type="component" value="Unassembled WGS sequence"/>
</dbReference>
<dbReference type="InterPro" id="IPR000086">
    <property type="entry name" value="NUDIX_hydrolase_dom"/>
</dbReference>
<dbReference type="AlphaFoldDB" id="A0A542Z9Y8"/>
<dbReference type="InterPro" id="IPR039121">
    <property type="entry name" value="NUDT19"/>
</dbReference>
<dbReference type="SUPFAM" id="SSF55811">
    <property type="entry name" value="Nudix"/>
    <property type="match status" value="1"/>
</dbReference>
<evidence type="ECO:0000313" key="8">
    <source>
        <dbReference type="EMBL" id="TQL57111.1"/>
    </source>
</evidence>
<keyword evidence="4" id="KW-0378">Hydrolase</keyword>
<keyword evidence="3" id="KW-0479">Metal-binding</keyword>
<evidence type="ECO:0000256" key="1">
    <source>
        <dbReference type="ARBA" id="ARBA00001936"/>
    </source>
</evidence>
<keyword evidence="6" id="KW-0464">Manganese</keyword>
<organism evidence="8 9">
    <name type="scientific">Oryzihumus leptocrescens</name>
    <dbReference type="NCBI Taxonomy" id="297536"/>
    <lineage>
        <taxon>Bacteria</taxon>
        <taxon>Bacillati</taxon>
        <taxon>Actinomycetota</taxon>
        <taxon>Actinomycetes</taxon>
        <taxon>Micrococcales</taxon>
        <taxon>Intrasporangiaceae</taxon>
        <taxon>Oryzihumus</taxon>
    </lineage>
</organism>
<dbReference type="InterPro" id="IPR015797">
    <property type="entry name" value="NUDIX_hydrolase-like_dom_sf"/>
</dbReference>
<dbReference type="EMBL" id="VFOQ01000002">
    <property type="protein sequence ID" value="TQL57111.1"/>
    <property type="molecule type" value="Genomic_DNA"/>
</dbReference>
<name>A0A542Z9Y8_9MICO</name>
<keyword evidence="5" id="KW-0460">Magnesium</keyword>
<evidence type="ECO:0000256" key="6">
    <source>
        <dbReference type="ARBA" id="ARBA00023211"/>
    </source>
</evidence>
<dbReference type="RefSeq" id="WP_246092630.1">
    <property type="nucleotide sequence ID" value="NZ_BAAAKX010000006.1"/>
</dbReference>
<dbReference type="PANTHER" id="PTHR12318:SF0">
    <property type="entry name" value="ACYL-COENZYME A DIPHOSPHATASE NUDT19"/>
    <property type="match status" value="1"/>
</dbReference>
<evidence type="ECO:0000256" key="2">
    <source>
        <dbReference type="ARBA" id="ARBA00001946"/>
    </source>
</evidence>
<evidence type="ECO:0000259" key="7">
    <source>
        <dbReference type="PROSITE" id="PS51462"/>
    </source>
</evidence>
<evidence type="ECO:0000313" key="9">
    <source>
        <dbReference type="Proteomes" id="UP000319514"/>
    </source>
</evidence>
<dbReference type="PANTHER" id="PTHR12318">
    <property type="entry name" value="TESTOSTERONE-REGULATED PROTEIN RP2"/>
    <property type="match status" value="1"/>
</dbReference>
<accession>A0A542Z9Y8</accession>